<comment type="cofactor">
    <cofactor evidence="15">
        <name>Zn(2+)</name>
        <dbReference type="ChEBI" id="CHEBI:29105"/>
    </cofactor>
    <text evidence="15">Binds 1 zinc ion per subunit.</text>
</comment>
<dbReference type="RefSeq" id="WP_066788065.1">
    <property type="nucleotide sequence ID" value="NZ_LWQS01000058.1"/>
</dbReference>
<keyword evidence="10 17" id="KW-0299">Galactose metabolism</keyword>
<proteinExistence type="inferred from homology"/>
<feature type="binding site" description="in other chain" evidence="14">
    <location>
        <position position="165"/>
    </location>
    <ligand>
        <name>UDP-alpha-D-glucose</name>
        <dbReference type="ChEBI" id="CHEBI:58885"/>
        <note>ligand shared between dimeric partners</note>
    </ligand>
</feature>
<evidence type="ECO:0000256" key="6">
    <source>
        <dbReference type="ARBA" id="ARBA00022679"/>
    </source>
</evidence>
<dbReference type="NCBIfam" id="TIGR00209">
    <property type="entry name" value="galT_1"/>
    <property type="match status" value="1"/>
</dbReference>
<dbReference type="EC" id="2.7.7.12" evidence="4 12"/>
<evidence type="ECO:0000256" key="10">
    <source>
        <dbReference type="ARBA" id="ARBA00023144"/>
    </source>
</evidence>
<keyword evidence="9 15" id="KW-0862">Zinc</keyword>
<evidence type="ECO:0000313" key="20">
    <source>
        <dbReference type="EMBL" id="OAN45208.1"/>
    </source>
</evidence>
<dbReference type="GO" id="GO:0033499">
    <property type="term" value="P:galactose catabolic process via UDP-galactose, Leloir pathway"/>
    <property type="evidence" value="ECO:0007669"/>
    <property type="project" value="TreeGrafter"/>
</dbReference>
<dbReference type="Proteomes" id="UP000078287">
    <property type="component" value="Unassembled WGS sequence"/>
</dbReference>
<evidence type="ECO:0000256" key="7">
    <source>
        <dbReference type="ARBA" id="ARBA00022695"/>
    </source>
</evidence>
<comment type="similarity">
    <text evidence="3 17">Belongs to the galactose-1-phosphate uridylyltransferase type 1 family.</text>
</comment>
<dbReference type="GO" id="GO:0008270">
    <property type="term" value="F:zinc ion binding"/>
    <property type="evidence" value="ECO:0007669"/>
    <property type="project" value="InterPro"/>
</dbReference>
<dbReference type="CDD" id="cd00608">
    <property type="entry name" value="GalT"/>
    <property type="match status" value="1"/>
</dbReference>
<dbReference type="PROSITE" id="PS00117">
    <property type="entry name" value="GAL_P_UDP_TRANSF_I"/>
    <property type="match status" value="1"/>
</dbReference>
<feature type="binding site" description="in other chain" evidence="14">
    <location>
        <position position="335"/>
    </location>
    <ligand>
        <name>UDP-alpha-D-glucose</name>
        <dbReference type="ChEBI" id="CHEBI:58885"/>
        <note>ligand shared between dimeric partners</note>
    </ligand>
</feature>
<evidence type="ECO:0000259" key="18">
    <source>
        <dbReference type="Pfam" id="PF01087"/>
    </source>
</evidence>
<evidence type="ECO:0000256" key="1">
    <source>
        <dbReference type="ARBA" id="ARBA00001107"/>
    </source>
</evidence>
<dbReference type="GO" id="GO:0008108">
    <property type="term" value="F:UDP-glucose:hexose-1-phosphate uridylyltransferase activity"/>
    <property type="evidence" value="ECO:0007669"/>
    <property type="project" value="UniProtKB-UniRule"/>
</dbReference>
<evidence type="ECO:0000259" key="19">
    <source>
        <dbReference type="Pfam" id="PF02744"/>
    </source>
</evidence>
<accession>A0A178MB03</accession>
<keyword evidence="6 17" id="KW-0808">Transferase</keyword>
<evidence type="ECO:0000256" key="4">
    <source>
        <dbReference type="ARBA" id="ARBA00012384"/>
    </source>
</evidence>
<keyword evidence="8 15" id="KW-0479">Metal-binding</keyword>
<feature type="binding site" description="in other chain" evidence="14">
    <location>
        <position position="180"/>
    </location>
    <ligand>
        <name>UDP-alpha-D-glucose</name>
        <dbReference type="ChEBI" id="CHEBI:58885"/>
        <note>ligand shared between dimeric partners</note>
    </ligand>
</feature>
<evidence type="ECO:0000313" key="21">
    <source>
        <dbReference type="Proteomes" id="UP000078287"/>
    </source>
</evidence>
<evidence type="ECO:0000256" key="9">
    <source>
        <dbReference type="ARBA" id="ARBA00022833"/>
    </source>
</evidence>
<keyword evidence="7 17" id="KW-0548">Nucleotidyltransferase</keyword>
<evidence type="ECO:0000256" key="15">
    <source>
        <dbReference type="PIRSR" id="PIRSR000808-3"/>
    </source>
</evidence>
<evidence type="ECO:0000256" key="11">
    <source>
        <dbReference type="ARBA" id="ARBA00023277"/>
    </source>
</evidence>
<dbReference type="GO" id="GO:0005737">
    <property type="term" value="C:cytoplasm"/>
    <property type="evidence" value="ECO:0007669"/>
    <property type="project" value="TreeGrafter"/>
</dbReference>
<feature type="binding site" evidence="14">
    <location>
        <begin position="28"/>
        <end position="31"/>
    </location>
    <ligand>
        <name>UDP-alpha-D-glucose</name>
        <dbReference type="ChEBI" id="CHEBI:58885"/>
        <note>ligand shared between dimeric partners</note>
    </ligand>
</feature>
<comment type="cofactor">
    <cofactor evidence="16">
        <name>Fe cation</name>
        <dbReference type="ChEBI" id="CHEBI:24875"/>
    </cofactor>
    <text evidence="16">Binds 1 Fe cation per subunit.</text>
</comment>
<feature type="binding site" description="in other chain" evidence="14">
    <location>
        <begin position="77"/>
        <end position="78"/>
    </location>
    <ligand>
        <name>UDP-alpha-D-glucose</name>
        <dbReference type="ChEBI" id="CHEBI:58885"/>
        <note>ligand shared between dimeric partners</note>
    </ligand>
</feature>
<dbReference type="FunFam" id="3.30.428.10:FF:000002">
    <property type="entry name" value="Galactose-1-phosphate uridylyltransferase"/>
    <property type="match status" value="1"/>
</dbReference>
<evidence type="ECO:0000256" key="17">
    <source>
        <dbReference type="RuleBase" id="RU000506"/>
    </source>
</evidence>
<feature type="binding site" description="in other chain" evidence="14">
    <location>
        <position position="61"/>
    </location>
    <ligand>
        <name>UDP-alpha-D-glucose</name>
        <dbReference type="ChEBI" id="CHEBI:58885"/>
        <note>ligand shared between dimeric partners</note>
    </ligand>
</feature>
<protein>
    <recommendedName>
        <fullName evidence="5 12">Galactose-1-phosphate uridylyltransferase</fullName>
        <ecNumber evidence="4 12">2.7.7.12</ecNumber>
    </recommendedName>
</protein>
<dbReference type="InterPro" id="IPR036265">
    <property type="entry name" value="HIT-like_sf"/>
</dbReference>
<dbReference type="Pfam" id="PF02744">
    <property type="entry name" value="GalP_UDP_tr_C"/>
    <property type="match status" value="1"/>
</dbReference>
<evidence type="ECO:0000256" key="14">
    <source>
        <dbReference type="PIRSR" id="PIRSR000808-2"/>
    </source>
</evidence>
<evidence type="ECO:0000256" key="12">
    <source>
        <dbReference type="NCBIfam" id="TIGR00209"/>
    </source>
</evidence>
<dbReference type="FunFam" id="3.30.428.10:FF:000001">
    <property type="entry name" value="Galactose-1-phosphate uridylyltransferase"/>
    <property type="match status" value="1"/>
</dbReference>
<keyword evidence="21" id="KW-1185">Reference proteome</keyword>
<keyword evidence="16" id="KW-0408">Iron</keyword>
<feature type="binding site" evidence="16">
    <location>
        <position position="308"/>
    </location>
    <ligand>
        <name>Fe cation</name>
        <dbReference type="ChEBI" id="CHEBI:24875"/>
    </ligand>
</feature>
<feature type="binding site" evidence="14">
    <location>
        <begin position="323"/>
        <end position="324"/>
    </location>
    <ligand>
        <name>UDP-alpha-D-glucose</name>
        <dbReference type="ChEBI" id="CHEBI:58885"/>
        <note>ligand shared between dimeric partners</note>
    </ligand>
</feature>
<keyword evidence="11 17" id="KW-0119">Carbohydrate metabolism</keyword>
<feature type="binding site" evidence="15">
    <location>
        <position position="176"/>
    </location>
    <ligand>
        <name>Zn(2+)</name>
        <dbReference type="ChEBI" id="CHEBI:29105"/>
    </ligand>
</feature>
<feature type="binding site" evidence="15">
    <location>
        <position position="125"/>
    </location>
    <ligand>
        <name>Zn(2+)</name>
        <dbReference type="ChEBI" id="CHEBI:29105"/>
    </ligand>
</feature>
<name>A0A178MB03_9CHLR</name>
<feature type="domain" description="Galactose-1-phosphate uridyl transferase N-terminal" evidence="18">
    <location>
        <begin position="9"/>
        <end position="188"/>
    </location>
</feature>
<feature type="binding site" evidence="15">
    <location>
        <position position="55"/>
    </location>
    <ligand>
        <name>Zn(2+)</name>
        <dbReference type="ChEBI" id="CHEBI:29105"/>
    </ligand>
</feature>
<dbReference type="PANTHER" id="PTHR11943:SF1">
    <property type="entry name" value="GALACTOSE-1-PHOSPHATE URIDYLYLTRANSFERASE"/>
    <property type="match status" value="1"/>
</dbReference>
<evidence type="ECO:0000256" key="3">
    <source>
        <dbReference type="ARBA" id="ARBA00010951"/>
    </source>
</evidence>
<dbReference type="STRING" id="1707952.A6A03_15490"/>
<sequence length="350" mass="39931">MRHHELFSRPHRRLNQLTGEWVLVSPHRTQRPWLGQVETLPPAELPAYDPNCYLCPGNTRANGAQNPAYTETFVFENDFAALLPDIPLERVSIRAPGVDGEIGPALLHAEAERGICRVVCFSPRHDLTLAQMSQADVRRVVEVWAEQYRELGEIDWVQSVLIFENRGAMMGASNPHPHGQIWANEQLPNEMRKELATQTAYWHEHNRCLLCDYLALELAAGERIVCANETWVALAPFWAVWPFETLVLPRSHTGALPDLDEAGREGLAAILRELTARYDRLFNVTFPYSMGFHQRPTDGLAHDGWHLHAHFYPPLLRSATVRKFMVGYEMLGQPQRDLTPEQAAERLREI</sequence>
<dbReference type="OrthoDB" id="9769064at2"/>
<evidence type="ECO:0000256" key="2">
    <source>
        <dbReference type="ARBA" id="ARBA00004947"/>
    </source>
</evidence>
<feature type="active site" description="Tele-UMP-histidine intermediate" evidence="13">
    <location>
        <position position="178"/>
    </location>
</feature>
<comment type="catalytic activity">
    <reaction evidence="1 17">
        <text>alpha-D-galactose 1-phosphate + UDP-alpha-D-glucose = alpha-D-glucose 1-phosphate + UDP-alpha-D-galactose</text>
        <dbReference type="Rhea" id="RHEA:13989"/>
        <dbReference type="ChEBI" id="CHEBI:58336"/>
        <dbReference type="ChEBI" id="CHEBI:58601"/>
        <dbReference type="ChEBI" id="CHEBI:58885"/>
        <dbReference type="ChEBI" id="CHEBI:66914"/>
        <dbReference type="EC" id="2.7.7.12"/>
    </reaction>
</comment>
<dbReference type="PIRSF" id="PIRSF000808">
    <property type="entry name" value="GalT"/>
    <property type="match status" value="1"/>
</dbReference>
<feature type="binding site" evidence="14">
    <location>
        <begin position="328"/>
        <end position="329"/>
    </location>
    <ligand>
        <name>UDP-alpha-D-glucose</name>
        <dbReference type="ChEBI" id="CHEBI:58885"/>
        <note>ligand shared between dimeric partners</note>
    </ligand>
</feature>
<feature type="binding site" evidence="16">
    <location>
        <position position="310"/>
    </location>
    <ligand>
        <name>Fe cation</name>
        <dbReference type="ChEBI" id="CHEBI:24875"/>
    </ligand>
</feature>
<dbReference type="SUPFAM" id="SSF54197">
    <property type="entry name" value="HIT-like"/>
    <property type="match status" value="2"/>
</dbReference>
<organism evidence="20 21">
    <name type="scientific">Chloroflexus islandicus</name>
    <dbReference type="NCBI Taxonomy" id="1707952"/>
    <lineage>
        <taxon>Bacteria</taxon>
        <taxon>Bacillati</taxon>
        <taxon>Chloroflexota</taxon>
        <taxon>Chloroflexia</taxon>
        <taxon>Chloroflexales</taxon>
        <taxon>Chloroflexineae</taxon>
        <taxon>Chloroflexaceae</taxon>
        <taxon>Chloroflexus</taxon>
    </lineage>
</organism>
<dbReference type="Pfam" id="PF01087">
    <property type="entry name" value="GalP_UDP_transf"/>
    <property type="match status" value="1"/>
</dbReference>
<evidence type="ECO:0000256" key="16">
    <source>
        <dbReference type="PIRSR" id="PIRSR000808-4"/>
    </source>
</evidence>
<dbReference type="EMBL" id="LWQS01000058">
    <property type="protein sequence ID" value="OAN45208.1"/>
    <property type="molecule type" value="Genomic_DNA"/>
</dbReference>
<feature type="binding site" description="in other chain" evidence="14">
    <location>
        <begin position="171"/>
        <end position="173"/>
    </location>
    <ligand>
        <name>UDP-alpha-D-glucose</name>
        <dbReference type="ChEBI" id="CHEBI:58885"/>
        <note>ligand shared between dimeric partners</note>
    </ligand>
</feature>
<feature type="domain" description="Galactose-1-phosphate uridyl transferase C-terminal" evidence="19">
    <location>
        <begin position="195"/>
        <end position="349"/>
    </location>
</feature>
<feature type="binding site" evidence="16">
    <location>
        <position position="194"/>
    </location>
    <ligand>
        <name>Fe cation</name>
        <dbReference type="ChEBI" id="CHEBI:24875"/>
    </ligand>
</feature>
<feature type="binding site" evidence="16">
    <location>
        <position position="293"/>
    </location>
    <ligand>
        <name>Fe cation</name>
        <dbReference type="ChEBI" id="CHEBI:24875"/>
    </ligand>
</feature>
<dbReference type="AlphaFoldDB" id="A0A178MB03"/>
<feature type="binding site" evidence="15">
    <location>
        <position position="52"/>
    </location>
    <ligand>
        <name>Zn(2+)</name>
        <dbReference type="ChEBI" id="CHEBI:29105"/>
    </ligand>
</feature>
<comment type="caution">
    <text evidence="20">The sequence shown here is derived from an EMBL/GenBank/DDBJ whole genome shotgun (WGS) entry which is preliminary data.</text>
</comment>
<dbReference type="NCBIfam" id="NF008724">
    <property type="entry name" value="PRK11720.1"/>
    <property type="match status" value="1"/>
</dbReference>
<dbReference type="UniPathway" id="UPA00214"/>
<gene>
    <name evidence="20" type="ORF">A6A03_15490</name>
</gene>
<comment type="pathway">
    <text evidence="2 17">Carbohydrate metabolism; galactose metabolism.</text>
</comment>
<dbReference type="InterPro" id="IPR005850">
    <property type="entry name" value="GalP_Utransf_C"/>
</dbReference>
<dbReference type="Gene3D" id="3.30.428.10">
    <property type="entry name" value="HIT-like"/>
    <property type="match status" value="2"/>
</dbReference>
<evidence type="ECO:0000256" key="13">
    <source>
        <dbReference type="PIRSR" id="PIRSR000808-1"/>
    </source>
</evidence>
<evidence type="ECO:0000256" key="8">
    <source>
        <dbReference type="ARBA" id="ARBA00022723"/>
    </source>
</evidence>
<dbReference type="InterPro" id="IPR001937">
    <property type="entry name" value="GalP_UDPtransf1"/>
</dbReference>
<dbReference type="InterPro" id="IPR019779">
    <property type="entry name" value="GalP_UDPtransf1_His-AS"/>
</dbReference>
<dbReference type="PANTHER" id="PTHR11943">
    <property type="entry name" value="GALACTOSE-1-PHOSPHATE URIDYLYLTRANSFERASE"/>
    <property type="match status" value="1"/>
</dbReference>
<evidence type="ECO:0000256" key="5">
    <source>
        <dbReference type="ARBA" id="ARBA00016340"/>
    </source>
</evidence>
<dbReference type="InterPro" id="IPR005849">
    <property type="entry name" value="GalP_Utransf_N"/>
</dbReference>
<reference evidence="20 21" key="1">
    <citation type="submission" date="2016-04" db="EMBL/GenBank/DDBJ databases">
        <title>Chloroflexus islandicus sp. nov., a thermophilic filamentous anoxygenic phototrophic bacterium from geyser Strokkur (Iceland).</title>
        <authorList>
            <person name="Gaisin V.A."/>
            <person name="Kalashnikov A.M."/>
            <person name="Sukhacheva M.V."/>
            <person name="Grouzdev D.S."/>
            <person name="Ivanov T.M."/>
            <person name="Kuznetsov B."/>
            <person name="Gorlenko V.M."/>
        </authorList>
    </citation>
    <scope>NUCLEOTIDE SEQUENCE [LARGE SCALE GENOMIC DNA]</scope>
    <source>
        <strain evidence="21">isl-2</strain>
    </source>
</reference>